<dbReference type="EC" id="2.4.2.29" evidence="4"/>
<feature type="binding site" evidence="4">
    <location>
        <position position="336"/>
    </location>
    <ligand>
        <name>Zn(2+)</name>
        <dbReference type="ChEBI" id="CHEBI:29105"/>
    </ligand>
</feature>
<dbReference type="PANTHER" id="PTHR46499:SF1">
    <property type="entry name" value="QUEUINE TRNA-RIBOSYLTRANSFERASE"/>
    <property type="match status" value="1"/>
</dbReference>
<feature type="domain" description="tRNA-guanine(15) transglycosylase-like" evidence="5">
    <location>
        <begin position="15"/>
        <end position="369"/>
    </location>
</feature>
<evidence type="ECO:0000313" key="6">
    <source>
        <dbReference type="EMBL" id="NVO55081.1"/>
    </source>
</evidence>
<comment type="similarity">
    <text evidence="4">Belongs to the queuine tRNA-ribosyltransferase family.</text>
</comment>
<dbReference type="GO" id="GO:0016757">
    <property type="term" value="F:glycosyltransferase activity"/>
    <property type="evidence" value="ECO:0007669"/>
    <property type="project" value="UniProtKB-KW"/>
</dbReference>
<feature type="binding site" evidence="4">
    <location>
        <position position="307"/>
    </location>
    <ligand>
        <name>Zn(2+)</name>
        <dbReference type="ChEBI" id="CHEBI:29105"/>
    </ligand>
</feature>
<name>A0ABX2PN31_9RHOB</name>
<feature type="binding site" evidence="4">
    <location>
        <begin position="93"/>
        <end position="97"/>
    </location>
    <ligand>
        <name>substrate</name>
    </ligand>
</feature>
<dbReference type="InterPro" id="IPR036511">
    <property type="entry name" value="TGT-like_sf"/>
</dbReference>
<dbReference type="PANTHER" id="PTHR46499">
    <property type="entry name" value="QUEUINE TRNA-RIBOSYLTRANSFERASE"/>
    <property type="match status" value="1"/>
</dbReference>
<dbReference type="Proteomes" id="UP000630805">
    <property type="component" value="Unassembled WGS sequence"/>
</dbReference>
<feature type="active site" description="Nucleophile" evidence="4">
    <location>
        <position position="267"/>
    </location>
</feature>
<keyword evidence="3 4" id="KW-0819">tRNA processing</keyword>
<evidence type="ECO:0000256" key="2">
    <source>
        <dbReference type="ARBA" id="ARBA00022679"/>
    </source>
</evidence>
<keyword evidence="4" id="KW-0671">Queuosine biosynthesis</keyword>
<dbReference type="InterPro" id="IPR004803">
    <property type="entry name" value="TGT"/>
</dbReference>
<dbReference type="HAMAP" id="MF_00168">
    <property type="entry name" value="Q_tRNA_Tgt"/>
    <property type="match status" value="1"/>
</dbReference>
<feature type="binding site" evidence="4">
    <location>
        <position position="190"/>
    </location>
    <ligand>
        <name>substrate</name>
    </ligand>
</feature>
<feature type="binding site" evidence="4">
    <location>
        <position position="147"/>
    </location>
    <ligand>
        <name>substrate</name>
    </ligand>
</feature>
<feature type="region of interest" description="RNA binding" evidence="4">
    <location>
        <begin position="248"/>
        <end position="254"/>
    </location>
</feature>
<keyword evidence="4" id="KW-0862">Zinc</keyword>
<feature type="binding site" evidence="4">
    <location>
        <position position="310"/>
    </location>
    <ligand>
        <name>Zn(2+)</name>
        <dbReference type="ChEBI" id="CHEBI:29105"/>
    </ligand>
</feature>
<keyword evidence="7" id="KW-1185">Reference proteome</keyword>
<feature type="binding site" evidence="4">
    <location>
        <position position="217"/>
    </location>
    <ligand>
        <name>substrate</name>
    </ligand>
</feature>
<evidence type="ECO:0000259" key="5">
    <source>
        <dbReference type="Pfam" id="PF01702"/>
    </source>
</evidence>
<comment type="caution">
    <text evidence="6">The sequence shown here is derived from an EMBL/GenBank/DDBJ whole genome shotgun (WGS) entry which is preliminary data.</text>
</comment>
<reference evidence="6 7" key="1">
    <citation type="submission" date="2020-06" db="EMBL/GenBank/DDBJ databases">
        <authorList>
            <person name="Cao W.R."/>
        </authorList>
    </citation>
    <scope>NUCLEOTIDE SEQUENCE [LARGE SCALE GENOMIC DNA]</scope>
    <source>
        <strain evidence="6 7">B1Z28</strain>
    </source>
</reference>
<dbReference type="NCBIfam" id="TIGR00430">
    <property type="entry name" value="Q_tRNA_tgt"/>
    <property type="match status" value="1"/>
</dbReference>
<evidence type="ECO:0000256" key="1">
    <source>
        <dbReference type="ARBA" id="ARBA00022676"/>
    </source>
</evidence>
<accession>A0ABX2PN31</accession>
<organism evidence="6 7">
    <name type="scientific">Ruegeria haliotis</name>
    <dbReference type="NCBI Taxonomy" id="2747601"/>
    <lineage>
        <taxon>Bacteria</taxon>
        <taxon>Pseudomonadati</taxon>
        <taxon>Pseudomonadota</taxon>
        <taxon>Alphaproteobacteria</taxon>
        <taxon>Rhodobacterales</taxon>
        <taxon>Roseobacteraceae</taxon>
        <taxon>Ruegeria</taxon>
    </lineage>
</organism>
<comment type="catalytic activity">
    <reaction evidence="4">
        <text>7-aminomethyl-7-carbaguanine + guanosine(34) in tRNA = 7-aminomethyl-7-carbaguanosine(34) in tRNA + guanine</text>
        <dbReference type="Rhea" id="RHEA:24104"/>
        <dbReference type="Rhea" id="RHEA-COMP:10341"/>
        <dbReference type="Rhea" id="RHEA-COMP:10342"/>
        <dbReference type="ChEBI" id="CHEBI:16235"/>
        <dbReference type="ChEBI" id="CHEBI:58703"/>
        <dbReference type="ChEBI" id="CHEBI:74269"/>
        <dbReference type="ChEBI" id="CHEBI:82833"/>
        <dbReference type="EC" id="2.4.2.29"/>
    </reaction>
</comment>
<comment type="caution">
    <text evidence="4">Lacks conserved residue(s) required for the propagation of feature annotation.</text>
</comment>
<keyword evidence="2 4" id="KW-0808">Transferase</keyword>
<evidence type="ECO:0000256" key="3">
    <source>
        <dbReference type="ARBA" id="ARBA00022694"/>
    </source>
</evidence>
<dbReference type="NCBIfam" id="TIGR00449">
    <property type="entry name" value="tgt_general"/>
    <property type="match status" value="1"/>
</dbReference>
<comment type="cofactor">
    <cofactor evidence="4">
        <name>Zn(2+)</name>
        <dbReference type="ChEBI" id="CHEBI:29105"/>
    </cofactor>
    <text evidence="4">Binds 1 zinc ion per subunit.</text>
</comment>
<feature type="binding site" evidence="4">
    <location>
        <position position="305"/>
    </location>
    <ligand>
        <name>Zn(2+)</name>
        <dbReference type="ChEBI" id="CHEBI:29105"/>
    </ligand>
</feature>
<evidence type="ECO:0000256" key="4">
    <source>
        <dbReference type="HAMAP-Rule" id="MF_00168"/>
    </source>
</evidence>
<dbReference type="SUPFAM" id="SSF51713">
    <property type="entry name" value="tRNA-guanine transglycosylase"/>
    <property type="match status" value="1"/>
</dbReference>
<dbReference type="EMBL" id="JABXWT010000001">
    <property type="protein sequence ID" value="NVO55081.1"/>
    <property type="molecule type" value="Genomic_DNA"/>
</dbReference>
<feature type="active site" description="Proton acceptor" evidence="4">
    <location>
        <position position="93"/>
    </location>
</feature>
<sequence length="376" mass="41737">MTQRFSFELKATDGKARTGVIQTPRGEVRTPAFMPVGTAATVKAMMPESVRATGADILLGNTYHLMLRPTAERIDRLGGLHKFMNWDRPILTDSGGFQVMSLAGLRKLTEKGVTFKSHIDGSKHELTPERSMEIQRLLGSDIVMCFDECPALPADRDRLAESMRLSMRWADRSREAFGDRPGHALFGIMQGGLERDLREESAEALKNIGFEGYAVGGLAVGEGQEAMFSCLDYAPDYLPTDKPRYLMGVGKPDDIVGAVARGIDMMDCVLPSRSGRTGQVFTRFGVVNIKNARHADDPRPLDETCSCPACSKYSRAYLHHVFRANEMISGMLLTWHNLHYFQEIMQGMRDAIAAGTFEGWQAQFHAQRAQGDIEPL</sequence>
<gene>
    <name evidence="4 6" type="primary">tgt</name>
    <name evidence="6" type="ORF">HW561_04660</name>
</gene>
<comment type="subunit">
    <text evidence="4">Homodimer. Within each dimer, one monomer is responsible for RNA recognition and catalysis, while the other monomer binds to the replacement base PreQ1.</text>
</comment>
<keyword evidence="4" id="KW-0479">Metal-binding</keyword>
<protein>
    <recommendedName>
        <fullName evidence="4">Queuine tRNA-ribosyltransferase</fullName>
        <ecNumber evidence="4">2.4.2.29</ecNumber>
    </recommendedName>
    <alternativeName>
        <fullName evidence="4">Guanine insertion enzyme</fullName>
    </alternativeName>
    <alternativeName>
        <fullName evidence="4">tRNA-guanine transglycosylase</fullName>
    </alternativeName>
</protein>
<dbReference type="RefSeq" id="WP_176862104.1">
    <property type="nucleotide sequence ID" value="NZ_JABXWT010000001.1"/>
</dbReference>
<dbReference type="Gene3D" id="3.20.20.105">
    <property type="entry name" value="Queuine tRNA-ribosyltransferase-like"/>
    <property type="match status" value="1"/>
</dbReference>
<dbReference type="Pfam" id="PF01702">
    <property type="entry name" value="TGT"/>
    <property type="match status" value="1"/>
</dbReference>
<comment type="pathway">
    <text evidence="4">tRNA modification; tRNA-queuosine biosynthesis.</text>
</comment>
<keyword evidence="1 4" id="KW-0328">Glycosyltransferase</keyword>
<proteinExistence type="inferred from homology"/>
<comment type="function">
    <text evidence="4">Catalyzes the base-exchange of a guanine (G) residue with the queuine precursor 7-aminomethyl-7-deazaguanine (PreQ1) at position 34 (anticodon wobble position) in tRNAs with GU(N) anticodons (tRNA-Asp, -Asn, -His and -Tyr). Catalysis occurs through a double-displacement mechanism. The nucleophile active site attacks the C1' of nucleotide 34 to detach the guanine base from the RNA, forming a covalent enzyme-RNA intermediate. The proton acceptor active site deprotonates the incoming PreQ1, allowing a nucleophilic attack on the C1' of the ribose to form the product. After dissociation, two additional enzymatic reactions on the tRNA convert PreQ1 to queuine (Q), resulting in the hypermodified nucleoside queuosine (7-(((4,5-cis-dihydroxy-2-cyclopenten-1-yl)amino)methyl)-7-deazaguanosine).</text>
</comment>
<dbReference type="InterPro" id="IPR002616">
    <property type="entry name" value="tRNA_ribo_trans-like"/>
</dbReference>
<dbReference type="InterPro" id="IPR050076">
    <property type="entry name" value="ArchSynthase1/Queuine_TRR"/>
</dbReference>
<evidence type="ECO:0000313" key="7">
    <source>
        <dbReference type="Proteomes" id="UP000630805"/>
    </source>
</evidence>